<dbReference type="EMBL" id="JAQQWP010000002">
    <property type="protein sequence ID" value="KAK8129721.1"/>
    <property type="molecule type" value="Genomic_DNA"/>
</dbReference>
<sequence>MGKNKNRRRAQGQKKAAEQQRHNRNVSSASSSTAPGGSTAPSTPVHGTPFSKRQNRSDSGEEEEEEGRGKEVTAEGAGGEKDGGDTVATDETRIDGELLHIQPVALPHNAPPLPVRRRPITRQRLLVGGLWSAAFLSLMVQMYVGYLPSSFASFRPGIVVQVDTHTWHGQ</sequence>
<feature type="compositionally biased region" description="Low complexity" evidence="1">
    <location>
        <begin position="27"/>
        <end position="44"/>
    </location>
</feature>
<feature type="transmembrane region" description="Helical" evidence="2">
    <location>
        <begin position="125"/>
        <end position="146"/>
    </location>
</feature>
<protein>
    <submittedName>
        <fullName evidence="3">Uncharacterized protein</fullName>
    </submittedName>
</protein>
<gene>
    <name evidence="3" type="ORF">PG999_002101</name>
</gene>
<feature type="compositionally biased region" description="Basic residues" evidence="1">
    <location>
        <begin position="1"/>
        <end position="12"/>
    </location>
</feature>
<dbReference type="AlphaFoldDB" id="A0AAW0R7E5"/>
<comment type="caution">
    <text evidence="3">The sequence shown here is derived from an EMBL/GenBank/DDBJ whole genome shotgun (WGS) entry which is preliminary data.</text>
</comment>
<proteinExistence type="predicted"/>
<keyword evidence="4" id="KW-1185">Reference proteome</keyword>
<name>A0AAW0R7E5_9PEZI</name>
<evidence type="ECO:0000313" key="3">
    <source>
        <dbReference type="EMBL" id="KAK8129721.1"/>
    </source>
</evidence>
<organism evidence="3 4">
    <name type="scientific">Apiospora kogelbergensis</name>
    <dbReference type="NCBI Taxonomy" id="1337665"/>
    <lineage>
        <taxon>Eukaryota</taxon>
        <taxon>Fungi</taxon>
        <taxon>Dikarya</taxon>
        <taxon>Ascomycota</taxon>
        <taxon>Pezizomycotina</taxon>
        <taxon>Sordariomycetes</taxon>
        <taxon>Xylariomycetidae</taxon>
        <taxon>Amphisphaeriales</taxon>
        <taxon>Apiosporaceae</taxon>
        <taxon>Apiospora</taxon>
    </lineage>
</organism>
<keyword evidence="2" id="KW-0812">Transmembrane</keyword>
<reference evidence="3 4" key="1">
    <citation type="submission" date="2023-01" db="EMBL/GenBank/DDBJ databases">
        <title>Analysis of 21 Apiospora genomes using comparative genomics revels a genus with tremendous synthesis potential of carbohydrate active enzymes and secondary metabolites.</title>
        <authorList>
            <person name="Sorensen T."/>
        </authorList>
    </citation>
    <scope>NUCLEOTIDE SEQUENCE [LARGE SCALE GENOMIC DNA]</scope>
    <source>
        <strain evidence="3 4">CBS 117206</strain>
    </source>
</reference>
<evidence type="ECO:0000256" key="1">
    <source>
        <dbReference type="SAM" id="MobiDB-lite"/>
    </source>
</evidence>
<evidence type="ECO:0000256" key="2">
    <source>
        <dbReference type="SAM" id="Phobius"/>
    </source>
</evidence>
<feature type="region of interest" description="Disordered" evidence="1">
    <location>
        <begin position="1"/>
        <end position="91"/>
    </location>
</feature>
<dbReference type="Proteomes" id="UP001392437">
    <property type="component" value="Unassembled WGS sequence"/>
</dbReference>
<keyword evidence="2" id="KW-1133">Transmembrane helix</keyword>
<evidence type="ECO:0000313" key="4">
    <source>
        <dbReference type="Proteomes" id="UP001392437"/>
    </source>
</evidence>
<feature type="compositionally biased region" description="Basic and acidic residues" evidence="1">
    <location>
        <begin position="67"/>
        <end position="91"/>
    </location>
</feature>
<accession>A0AAW0R7E5</accession>
<keyword evidence="2" id="KW-0472">Membrane</keyword>